<evidence type="ECO:0000256" key="12">
    <source>
        <dbReference type="SAM" id="MobiDB-lite"/>
    </source>
</evidence>
<feature type="domain" description="CCR4-Not complex component Not N-terminal" evidence="13">
    <location>
        <begin position="36"/>
        <end position="261"/>
    </location>
</feature>
<dbReference type="PANTHER" id="PTHR23326">
    <property type="entry name" value="CCR4 NOT-RELATED"/>
    <property type="match status" value="1"/>
</dbReference>
<dbReference type="VEuPathDB" id="VectorBase:HLOH_053760"/>
<keyword evidence="11" id="KW-0175">Coiled coil</keyword>
<dbReference type="InterPro" id="IPR007282">
    <property type="entry name" value="NOT2/3/5_C"/>
</dbReference>
<dbReference type="GO" id="GO:2000036">
    <property type="term" value="P:regulation of stem cell population maintenance"/>
    <property type="evidence" value="ECO:0007669"/>
    <property type="project" value="UniProtKB-ARBA"/>
</dbReference>
<feature type="region of interest" description="Disordered" evidence="12">
    <location>
        <begin position="291"/>
        <end position="325"/>
    </location>
</feature>
<dbReference type="PIRSF" id="PIRSF005290">
    <property type="entry name" value="NOT_su_3_5"/>
    <property type="match status" value="1"/>
</dbReference>
<keyword evidence="5 10" id="KW-0678">Repressor</keyword>
<gene>
    <name evidence="15" type="ORF">HPB48_014490</name>
</gene>
<feature type="region of interest" description="Disordered" evidence="12">
    <location>
        <begin position="338"/>
        <end position="370"/>
    </location>
</feature>
<evidence type="ECO:0000259" key="13">
    <source>
        <dbReference type="Pfam" id="PF04065"/>
    </source>
</evidence>
<dbReference type="AlphaFoldDB" id="A0A9J6GPL0"/>
<feature type="region of interest" description="Disordered" evidence="12">
    <location>
        <begin position="564"/>
        <end position="588"/>
    </location>
</feature>
<protein>
    <recommendedName>
        <fullName evidence="17">CCR4-NOT transcription complex subunit 3</fullName>
    </recommendedName>
</protein>
<dbReference type="InterPro" id="IPR040168">
    <property type="entry name" value="Not2/3/5"/>
</dbReference>
<keyword evidence="9 10" id="KW-0539">Nucleus</keyword>
<evidence type="ECO:0000256" key="7">
    <source>
        <dbReference type="ARBA" id="ARBA00023015"/>
    </source>
</evidence>
<feature type="region of interest" description="Disordered" evidence="12">
    <location>
        <begin position="390"/>
        <end position="409"/>
    </location>
</feature>
<evidence type="ECO:0000313" key="16">
    <source>
        <dbReference type="Proteomes" id="UP000821853"/>
    </source>
</evidence>
<feature type="region of interest" description="Disordered" evidence="12">
    <location>
        <begin position="416"/>
        <end position="511"/>
    </location>
</feature>
<evidence type="ECO:0000256" key="1">
    <source>
        <dbReference type="ARBA" id="ARBA00004123"/>
    </source>
</evidence>
<dbReference type="InterPro" id="IPR038635">
    <property type="entry name" value="CCR4-NOT_su2/3/5_C_sf"/>
</dbReference>
<evidence type="ECO:0000256" key="6">
    <source>
        <dbReference type="ARBA" id="ARBA00022553"/>
    </source>
</evidence>
<evidence type="ECO:0000313" key="15">
    <source>
        <dbReference type="EMBL" id="KAH9376100.1"/>
    </source>
</evidence>
<evidence type="ECO:0000256" key="9">
    <source>
        <dbReference type="ARBA" id="ARBA00023242"/>
    </source>
</evidence>
<dbReference type="GO" id="GO:0005634">
    <property type="term" value="C:nucleus"/>
    <property type="evidence" value="ECO:0007669"/>
    <property type="project" value="UniProtKB-SubCell"/>
</dbReference>
<dbReference type="GO" id="GO:0030015">
    <property type="term" value="C:CCR4-NOT core complex"/>
    <property type="evidence" value="ECO:0007669"/>
    <property type="project" value="UniProtKB-UniRule"/>
</dbReference>
<feature type="compositionally biased region" description="Polar residues" evidence="12">
    <location>
        <begin position="567"/>
        <end position="583"/>
    </location>
</feature>
<feature type="compositionally biased region" description="Low complexity" evidence="12">
    <location>
        <begin position="350"/>
        <end position="361"/>
    </location>
</feature>
<keyword evidence="7 10" id="KW-0805">Transcription regulation</keyword>
<dbReference type="Pfam" id="PF04065">
    <property type="entry name" value="Not3"/>
    <property type="match status" value="1"/>
</dbReference>
<evidence type="ECO:0008006" key="17">
    <source>
        <dbReference type="Google" id="ProtNLM"/>
    </source>
</evidence>
<dbReference type="InterPro" id="IPR007207">
    <property type="entry name" value="Not_N"/>
</dbReference>
<dbReference type="EMBL" id="JABSTR010000007">
    <property type="protein sequence ID" value="KAH9376100.1"/>
    <property type="molecule type" value="Genomic_DNA"/>
</dbReference>
<accession>A0A9J6GPL0</accession>
<organism evidence="15 16">
    <name type="scientific">Haemaphysalis longicornis</name>
    <name type="common">Bush tick</name>
    <dbReference type="NCBI Taxonomy" id="44386"/>
    <lineage>
        <taxon>Eukaryota</taxon>
        <taxon>Metazoa</taxon>
        <taxon>Ecdysozoa</taxon>
        <taxon>Arthropoda</taxon>
        <taxon>Chelicerata</taxon>
        <taxon>Arachnida</taxon>
        <taxon>Acari</taxon>
        <taxon>Parasitiformes</taxon>
        <taxon>Ixodida</taxon>
        <taxon>Ixodoidea</taxon>
        <taxon>Ixodidae</taxon>
        <taxon>Haemaphysalinae</taxon>
        <taxon>Haemaphysalis</taxon>
    </lineage>
</organism>
<comment type="subcellular location">
    <subcellularLocation>
        <location evidence="2 10">Cytoplasm</location>
    </subcellularLocation>
    <subcellularLocation>
        <location evidence="1 10">Nucleus</location>
    </subcellularLocation>
</comment>
<evidence type="ECO:0000256" key="4">
    <source>
        <dbReference type="ARBA" id="ARBA00022490"/>
    </source>
</evidence>
<dbReference type="Pfam" id="PF04153">
    <property type="entry name" value="NOT2_3_5_C"/>
    <property type="match status" value="1"/>
</dbReference>
<keyword evidence="8 10" id="KW-0804">Transcription</keyword>
<evidence type="ECO:0000259" key="14">
    <source>
        <dbReference type="Pfam" id="PF04153"/>
    </source>
</evidence>
<dbReference type="Gene3D" id="2.30.30.1020">
    <property type="entry name" value="CCR4-NOT complex subunit 2/3/5, C-terminal domain"/>
    <property type="match status" value="1"/>
</dbReference>
<keyword evidence="4 10" id="KW-0963">Cytoplasm</keyword>
<feature type="coiled-coil region" evidence="11">
    <location>
        <begin position="73"/>
        <end position="100"/>
    </location>
</feature>
<evidence type="ECO:0000256" key="5">
    <source>
        <dbReference type="ARBA" id="ARBA00022491"/>
    </source>
</evidence>
<dbReference type="Proteomes" id="UP000821853">
    <property type="component" value="Chromosome 5"/>
</dbReference>
<keyword evidence="16" id="KW-1185">Reference proteome</keyword>
<keyword evidence="6" id="KW-0597">Phosphoprotein</keyword>
<dbReference type="InterPro" id="IPR012270">
    <property type="entry name" value="CCR4-NOT_su3/5"/>
</dbReference>
<dbReference type="OrthoDB" id="293823at2759"/>
<reference evidence="15 16" key="1">
    <citation type="journal article" date="2020" name="Cell">
        <title>Large-Scale Comparative Analyses of Tick Genomes Elucidate Their Genetic Diversity and Vector Capacities.</title>
        <authorList>
            <consortium name="Tick Genome and Microbiome Consortium (TIGMIC)"/>
            <person name="Jia N."/>
            <person name="Wang J."/>
            <person name="Shi W."/>
            <person name="Du L."/>
            <person name="Sun Y."/>
            <person name="Zhan W."/>
            <person name="Jiang J.F."/>
            <person name="Wang Q."/>
            <person name="Zhang B."/>
            <person name="Ji P."/>
            <person name="Bell-Sakyi L."/>
            <person name="Cui X.M."/>
            <person name="Yuan T.T."/>
            <person name="Jiang B.G."/>
            <person name="Yang W.F."/>
            <person name="Lam T.T."/>
            <person name="Chang Q.C."/>
            <person name="Ding S.J."/>
            <person name="Wang X.J."/>
            <person name="Zhu J.G."/>
            <person name="Ruan X.D."/>
            <person name="Zhao L."/>
            <person name="Wei J.T."/>
            <person name="Ye R.Z."/>
            <person name="Que T.C."/>
            <person name="Du C.H."/>
            <person name="Zhou Y.H."/>
            <person name="Cheng J.X."/>
            <person name="Dai P.F."/>
            <person name="Guo W.B."/>
            <person name="Han X.H."/>
            <person name="Huang E.J."/>
            <person name="Li L.F."/>
            <person name="Wei W."/>
            <person name="Gao Y.C."/>
            <person name="Liu J.Z."/>
            <person name="Shao H.Z."/>
            <person name="Wang X."/>
            <person name="Wang C.C."/>
            <person name="Yang T.C."/>
            <person name="Huo Q.B."/>
            <person name="Li W."/>
            <person name="Chen H.Y."/>
            <person name="Chen S.E."/>
            <person name="Zhou L.G."/>
            <person name="Ni X.B."/>
            <person name="Tian J.H."/>
            <person name="Sheng Y."/>
            <person name="Liu T."/>
            <person name="Pan Y.S."/>
            <person name="Xia L.Y."/>
            <person name="Li J."/>
            <person name="Zhao F."/>
            <person name="Cao W.C."/>
        </authorList>
    </citation>
    <scope>NUCLEOTIDE SEQUENCE [LARGE SCALE GENOMIC DNA]</scope>
    <source>
        <strain evidence="15">HaeL-2018</strain>
    </source>
</reference>
<comment type="caution">
    <text evidence="15">The sequence shown here is derived from an EMBL/GenBank/DDBJ whole genome shotgun (WGS) entry which is preliminary data.</text>
</comment>
<evidence type="ECO:0000256" key="3">
    <source>
        <dbReference type="ARBA" id="ARBA00007682"/>
    </source>
</evidence>
<name>A0A9J6GPL0_HAELO</name>
<evidence type="ECO:0000256" key="10">
    <source>
        <dbReference type="PIRNR" id="PIRNR005290"/>
    </source>
</evidence>
<dbReference type="GO" id="GO:0006355">
    <property type="term" value="P:regulation of DNA-templated transcription"/>
    <property type="evidence" value="ECO:0007669"/>
    <property type="project" value="InterPro"/>
</dbReference>
<evidence type="ECO:0000256" key="8">
    <source>
        <dbReference type="ARBA" id="ARBA00023163"/>
    </source>
</evidence>
<dbReference type="GO" id="GO:0000932">
    <property type="term" value="C:P-body"/>
    <property type="evidence" value="ECO:0007669"/>
    <property type="project" value="UniProtKB-UniRule"/>
</dbReference>
<evidence type="ECO:0000256" key="2">
    <source>
        <dbReference type="ARBA" id="ARBA00004496"/>
    </source>
</evidence>
<sequence>MGRHPHQALTARSVRLNAKIDVSASYPSVFVAMADRKKLQGEIERCLKKVSEGVELFEEIWQKVITATNPTLKEKYETDLKKEIKKLQRLRDQIKTWLASSEIKDKSTLLDNRKLIETQMERFKAVEREMKIKAYSKEGLDGAPKVDPAQKEKEDMTVWLSNSIEALGIHVDQFESEMESLAHGLKKKSDNKDRMDELKALLARHQYHILKLETLMRMLDNGTIEACKISEIKEDVEYYIESCQDPDFEENEFLYDDLNLQDMTDILTTAAMGLSLERTNAGIPDQAAANVDVPAGSDPTRVEPGGPNLARPVTGGQDVDAASSAVKRATTATAVVNSKPLAPITGQNKSTSSQGSSDSSSMANLKRNHPAVSPPMPYAVAAAASVMITPSSSPPMAPSTDGDTKYGGHFHRATLAAPKQHSGIPITSTANIVGQKPGNKGAAINSERPAPSPAGDFLCLSSENSKDWPSLPTAPSLQRLSVPPVGKGGDSTRSSTSMAQRAVRSAALESHQFPPLPRVQALQKSSLQQSLHRMVWHPEHQLKQGEPSRERGMFQFLATPWKEVPRPQTSAAKETPLGSTASGGTAPLSDECRHQLRLLEAASRHMPLPGDSERLRSDLPRRPVVVPSYYPQRLPQRDMGAFFQKLSEESLFFAFYNMEGSTAQHLAARALKKQSWRFHTKHKAWFRRQDDPKIITDEYERGNYIYFDFETWREGSKENFTFEYQYLEERDLN</sequence>
<feature type="domain" description="NOT2/NOT3/NOT5 C-terminal" evidence="14">
    <location>
        <begin position="622"/>
        <end position="727"/>
    </location>
</feature>
<dbReference type="OMA" id="NHYPHAP"/>
<proteinExistence type="inferred from homology"/>
<evidence type="ECO:0000256" key="11">
    <source>
        <dbReference type="SAM" id="Coils"/>
    </source>
</evidence>
<comment type="similarity">
    <text evidence="3 10">Belongs to the CNOT2/3/5 family.</text>
</comment>